<comment type="similarity">
    <text evidence="2">Belongs to the ABC transporter superfamily.</text>
</comment>
<keyword evidence="4" id="KW-0547">Nucleotide-binding</keyword>
<dbReference type="Proteomes" id="UP000017052">
    <property type="component" value="Unassembled WGS sequence"/>
</dbReference>
<evidence type="ECO:0000256" key="3">
    <source>
        <dbReference type="ARBA" id="ARBA00022448"/>
    </source>
</evidence>
<dbReference type="PANTHER" id="PTHR42711">
    <property type="entry name" value="ABC TRANSPORTER ATP-BINDING PROTEIN"/>
    <property type="match status" value="1"/>
</dbReference>
<dbReference type="InterPro" id="IPR027417">
    <property type="entry name" value="P-loop_NTPase"/>
</dbReference>
<feature type="domain" description="ABC transporter" evidence="7">
    <location>
        <begin position="1"/>
        <end position="210"/>
    </location>
</feature>
<dbReference type="SUPFAM" id="SSF52540">
    <property type="entry name" value="P-loop containing nucleoside triphosphate hydrolases"/>
    <property type="match status" value="1"/>
</dbReference>
<dbReference type="InterPro" id="IPR050763">
    <property type="entry name" value="ABC_transporter_ATP-binding"/>
</dbReference>
<protein>
    <submittedName>
        <fullName evidence="8">ABC transporter, ATP-binding protein</fullName>
    </submittedName>
</protein>
<dbReference type="CDD" id="cd03230">
    <property type="entry name" value="ABC_DR_subfamily_A"/>
    <property type="match status" value="1"/>
</dbReference>
<evidence type="ECO:0000256" key="2">
    <source>
        <dbReference type="ARBA" id="ARBA00005417"/>
    </source>
</evidence>
<keyword evidence="5 8" id="KW-0067">ATP-binding</keyword>
<evidence type="ECO:0000313" key="8">
    <source>
        <dbReference type="EMBL" id="ERK53820.1"/>
    </source>
</evidence>
<proteinExistence type="inferred from homology"/>
<dbReference type="PANTHER" id="PTHR42711:SF5">
    <property type="entry name" value="ABC TRANSPORTER ATP-BINDING PROTEIN NATA"/>
    <property type="match status" value="1"/>
</dbReference>
<organism evidence="8 9">
    <name type="scientific">Propionibacterium acidifaciens F0233</name>
    <dbReference type="NCBI Taxonomy" id="553198"/>
    <lineage>
        <taxon>Bacteria</taxon>
        <taxon>Bacillati</taxon>
        <taxon>Actinomycetota</taxon>
        <taxon>Actinomycetes</taxon>
        <taxon>Propionibacteriales</taxon>
        <taxon>Propionibacteriaceae</taxon>
        <taxon>Propionibacterium</taxon>
    </lineage>
</organism>
<dbReference type="GO" id="GO:0046677">
    <property type="term" value="P:response to antibiotic"/>
    <property type="evidence" value="ECO:0007669"/>
    <property type="project" value="UniProtKB-KW"/>
</dbReference>
<evidence type="ECO:0000256" key="4">
    <source>
        <dbReference type="ARBA" id="ARBA00022741"/>
    </source>
</evidence>
<dbReference type="GO" id="GO:0016887">
    <property type="term" value="F:ATP hydrolysis activity"/>
    <property type="evidence" value="ECO:0007669"/>
    <property type="project" value="InterPro"/>
</dbReference>
<dbReference type="AlphaFoldDB" id="U2PTH4"/>
<evidence type="ECO:0000259" key="7">
    <source>
        <dbReference type="PROSITE" id="PS50893"/>
    </source>
</evidence>
<reference evidence="8" key="1">
    <citation type="submission" date="2013-08" db="EMBL/GenBank/DDBJ databases">
        <authorList>
            <person name="Durkin A.S."/>
            <person name="Haft D.R."/>
            <person name="McCorrison J."/>
            <person name="Torralba M."/>
            <person name="Gillis M."/>
            <person name="Haft D.H."/>
            <person name="Methe B."/>
            <person name="Sutton G."/>
            <person name="Nelson K.E."/>
        </authorList>
    </citation>
    <scope>NUCLEOTIDE SEQUENCE [LARGE SCALE GENOMIC DNA]</scope>
    <source>
        <strain evidence="8">F0233</strain>
    </source>
</reference>
<evidence type="ECO:0000313" key="9">
    <source>
        <dbReference type="Proteomes" id="UP000017052"/>
    </source>
</evidence>
<keyword evidence="6" id="KW-0046">Antibiotic resistance</keyword>
<dbReference type="InterPro" id="IPR003439">
    <property type="entry name" value="ABC_transporter-like_ATP-bd"/>
</dbReference>
<dbReference type="GO" id="GO:0005524">
    <property type="term" value="F:ATP binding"/>
    <property type="evidence" value="ECO:0007669"/>
    <property type="project" value="UniProtKB-KW"/>
</dbReference>
<comment type="caution">
    <text evidence="8">The sequence shown here is derived from an EMBL/GenBank/DDBJ whole genome shotgun (WGS) entry which is preliminary data.</text>
</comment>
<dbReference type="InterPro" id="IPR003593">
    <property type="entry name" value="AAA+_ATPase"/>
</dbReference>
<dbReference type="Pfam" id="PF00005">
    <property type="entry name" value="ABC_tran"/>
    <property type="match status" value="1"/>
</dbReference>
<keyword evidence="3" id="KW-0813">Transport</keyword>
<dbReference type="EMBL" id="ACVN02000227">
    <property type="protein sequence ID" value="ERK53820.1"/>
    <property type="molecule type" value="Genomic_DNA"/>
</dbReference>
<dbReference type="Gene3D" id="3.40.50.300">
    <property type="entry name" value="P-loop containing nucleotide triphosphate hydrolases"/>
    <property type="match status" value="1"/>
</dbReference>
<keyword evidence="9" id="KW-1185">Reference proteome</keyword>
<evidence type="ECO:0000256" key="6">
    <source>
        <dbReference type="ARBA" id="ARBA00023251"/>
    </source>
</evidence>
<dbReference type="GO" id="GO:0005886">
    <property type="term" value="C:plasma membrane"/>
    <property type="evidence" value="ECO:0007669"/>
    <property type="project" value="UniProtKB-SubCell"/>
</dbReference>
<gene>
    <name evidence="8" type="ORF">HMPREF0682_1743</name>
</gene>
<accession>U2PTH4</accession>
<evidence type="ECO:0000256" key="1">
    <source>
        <dbReference type="ARBA" id="ARBA00004202"/>
    </source>
</evidence>
<sequence length="220" mass="24817">MFNNFSWTVNKGECVGVLGHNGAGKTTLLKLLYGVLKPSRGGVRINVRDIASYREIFLLSDKFGLDRQASLHENLEFRKRLFKIDGFDDRKNYWMNRLNFIEHASKRIFALSAGLEMRAQLVAGLCLEPRLILLDEPTNSIDPATREAVISLLNEMQAEGRTCLFVTHDLEFARRVASRVVTLQNGDIVDDDLVRGPVSLEEFTGRYLHMTEGTGSQDPS</sequence>
<name>U2PTH4_9ACTN</name>
<evidence type="ECO:0000256" key="5">
    <source>
        <dbReference type="ARBA" id="ARBA00022840"/>
    </source>
</evidence>
<comment type="subcellular location">
    <subcellularLocation>
        <location evidence="1">Cell membrane</location>
        <topology evidence="1">Peripheral membrane protein</topology>
    </subcellularLocation>
</comment>
<dbReference type="PROSITE" id="PS50893">
    <property type="entry name" value="ABC_TRANSPORTER_2"/>
    <property type="match status" value="1"/>
</dbReference>
<dbReference type="SMART" id="SM00382">
    <property type="entry name" value="AAA"/>
    <property type="match status" value="1"/>
</dbReference>